<organism evidence="1 2">
    <name type="scientific">Trichormus variabilis N2B</name>
    <dbReference type="NCBI Taxonomy" id="2681315"/>
    <lineage>
        <taxon>Bacteria</taxon>
        <taxon>Bacillati</taxon>
        <taxon>Cyanobacteriota</taxon>
        <taxon>Cyanophyceae</taxon>
        <taxon>Nostocales</taxon>
        <taxon>Nostocaceae</taxon>
        <taxon>Trichormus</taxon>
    </lineage>
</organism>
<accession>A0ABR6SBG4</accession>
<sequence>MAARPAARLTAIAQNSIGEFWRLTHVFCFVDIYPKDLPALPPAIF</sequence>
<evidence type="ECO:0000313" key="2">
    <source>
        <dbReference type="Proteomes" id="UP000570851"/>
    </source>
</evidence>
<gene>
    <name evidence="1" type="ORF">GNE12_17680</name>
</gene>
<dbReference type="Proteomes" id="UP000570851">
    <property type="component" value="Unassembled WGS sequence"/>
</dbReference>
<reference evidence="1 2" key="1">
    <citation type="submission" date="2019-11" db="EMBL/GenBank/DDBJ databases">
        <title>Comparison of genomes from free-living endosymbiotic cyanobacteria isolated from Azolla.</title>
        <authorList>
            <person name="Thiel T."/>
            <person name="Pratte B."/>
        </authorList>
    </citation>
    <scope>NUCLEOTIDE SEQUENCE [LARGE SCALE GENOMIC DNA]</scope>
    <source>
        <strain evidence="1 2">N2B</strain>
    </source>
</reference>
<dbReference type="RefSeq" id="WP_153228396.1">
    <property type="nucleotide sequence ID" value="NZ_JACKZP010000073.1"/>
</dbReference>
<protein>
    <submittedName>
        <fullName evidence="1">Uncharacterized protein</fullName>
    </submittedName>
</protein>
<evidence type="ECO:0000313" key="1">
    <source>
        <dbReference type="EMBL" id="MBC1303740.1"/>
    </source>
</evidence>
<keyword evidence="2" id="KW-1185">Reference proteome</keyword>
<dbReference type="EMBL" id="JACKZP010000073">
    <property type="protein sequence ID" value="MBC1303740.1"/>
    <property type="molecule type" value="Genomic_DNA"/>
</dbReference>
<name>A0ABR6SBG4_ANAVA</name>
<proteinExistence type="predicted"/>
<dbReference type="GeneID" id="58725852"/>
<comment type="caution">
    <text evidence="1">The sequence shown here is derived from an EMBL/GenBank/DDBJ whole genome shotgun (WGS) entry which is preliminary data.</text>
</comment>